<feature type="region of interest" description="Disordered" evidence="1">
    <location>
        <begin position="114"/>
        <end position="134"/>
    </location>
</feature>
<keyword evidence="4" id="KW-1185">Reference proteome</keyword>
<comment type="caution">
    <text evidence="3">The sequence shown here is derived from an EMBL/GenBank/DDBJ whole genome shotgun (WGS) entry which is preliminary data.</text>
</comment>
<dbReference type="AlphaFoldDB" id="A0A6D2L2V1"/>
<dbReference type="PROSITE" id="PS50090">
    <property type="entry name" value="MYB_LIKE"/>
    <property type="match status" value="1"/>
</dbReference>
<dbReference type="Proteomes" id="UP000467841">
    <property type="component" value="Unassembled WGS sequence"/>
</dbReference>
<evidence type="ECO:0000313" key="4">
    <source>
        <dbReference type="Proteomes" id="UP000467841"/>
    </source>
</evidence>
<dbReference type="EMBL" id="CACVBM020001806">
    <property type="protein sequence ID" value="CAA7059941.1"/>
    <property type="molecule type" value="Genomic_DNA"/>
</dbReference>
<gene>
    <name evidence="3" type="ORF">MERR_LOCUS47177</name>
</gene>
<dbReference type="SMART" id="SM00717">
    <property type="entry name" value="SANT"/>
    <property type="match status" value="1"/>
</dbReference>
<accession>A0A6D2L2V1</accession>
<proteinExistence type="predicted"/>
<feature type="compositionally biased region" description="Basic and acidic residues" evidence="1">
    <location>
        <begin position="118"/>
        <end position="134"/>
    </location>
</feature>
<sequence>MQASTWASQPKFDRCCSLWEKSDIRESHEKTTIISFLLQKPLSDVESYYQKKQQSAPIIGNEIVLVAPQAPTIINQGQWSQAENALLLEGMKKCPKKNGRIDWAGIASGFVKSRTARQAKDRGRSYIEKQKKNP</sequence>
<dbReference type="Gene3D" id="1.10.10.60">
    <property type="entry name" value="Homeodomain-like"/>
    <property type="match status" value="1"/>
</dbReference>
<evidence type="ECO:0000313" key="3">
    <source>
        <dbReference type="EMBL" id="CAA7059941.1"/>
    </source>
</evidence>
<reference evidence="3" key="1">
    <citation type="submission" date="2020-01" db="EMBL/GenBank/DDBJ databases">
        <authorList>
            <person name="Mishra B."/>
        </authorList>
    </citation>
    <scope>NUCLEOTIDE SEQUENCE [LARGE SCALE GENOMIC DNA]</scope>
</reference>
<protein>
    <recommendedName>
        <fullName evidence="2">Myb-like domain-containing protein</fullName>
    </recommendedName>
</protein>
<dbReference type="SUPFAM" id="SSF46689">
    <property type="entry name" value="Homeodomain-like"/>
    <property type="match status" value="1"/>
</dbReference>
<evidence type="ECO:0000259" key="2">
    <source>
        <dbReference type="PROSITE" id="PS50090"/>
    </source>
</evidence>
<dbReference type="InterPro" id="IPR001005">
    <property type="entry name" value="SANT/Myb"/>
</dbReference>
<evidence type="ECO:0000256" key="1">
    <source>
        <dbReference type="SAM" id="MobiDB-lite"/>
    </source>
</evidence>
<dbReference type="InterPro" id="IPR009057">
    <property type="entry name" value="Homeodomain-like_sf"/>
</dbReference>
<name>A0A6D2L2V1_9BRAS</name>
<organism evidence="3 4">
    <name type="scientific">Microthlaspi erraticum</name>
    <dbReference type="NCBI Taxonomy" id="1685480"/>
    <lineage>
        <taxon>Eukaryota</taxon>
        <taxon>Viridiplantae</taxon>
        <taxon>Streptophyta</taxon>
        <taxon>Embryophyta</taxon>
        <taxon>Tracheophyta</taxon>
        <taxon>Spermatophyta</taxon>
        <taxon>Magnoliopsida</taxon>
        <taxon>eudicotyledons</taxon>
        <taxon>Gunneridae</taxon>
        <taxon>Pentapetalae</taxon>
        <taxon>rosids</taxon>
        <taxon>malvids</taxon>
        <taxon>Brassicales</taxon>
        <taxon>Brassicaceae</taxon>
        <taxon>Coluteocarpeae</taxon>
        <taxon>Microthlaspi</taxon>
    </lineage>
</organism>
<feature type="domain" description="Myb-like" evidence="2">
    <location>
        <begin position="75"/>
        <end position="127"/>
    </location>
</feature>